<dbReference type="EMBL" id="SJPG01000001">
    <property type="protein sequence ID" value="TWT63200.1"/>
    <property type="molecule type" value="Genomic_DNA"/>
</dbReference>
<gene>
    <name evidence="1" type="ORF">Pan54_39530</name>
</gene>
<dbReference type="Proteomes" id="UP000316095">
    <property type="component" value="Unassembled WGS sequence"/>
</dbReference>
<reference evidence="1 2" key="1">
    <citation type="submission" date="2019-02" db="EMBL/GenBank/DDBJ databases">
        <title>Deep-cultivation of Planctomycetes and their phenomic and genomic characterization uncovers novel biology.</title>
        <authorList>
            <person name="Wiegand S."/>
            <person name="Jogler M."/>
            <person name="Boedeker C."/>
            <person name="Pinto D."/>
            <person name="Vollmers J."/>
            <person name="Rivas-Marin E."/>
            <person name="Kohn T."/>
            <person name="Peeters S.H."/>
            <person name="Heuer A."/>
            <person name="Rast P."/>
            <person name="Oberbeckmann S."/>
            <person name="Bunk B."/>
            <person name="Jeske O."/>
            <person name="Meyerdierks A."/>
            <person name="Storesund J.E."/>
            <person name="Kallscheuer N."/>
            <person name="Luecker S."/>
            <person name="Lage O.M."/>
            <person name="Pohl T."/>
            <person name="Merkel B.J."/>
            <person name="Hornburger P."/>
            <person name="Mueller R.-W."/>
            <person name="Bruemmer F."/>
            <person name="Labrenz M."/>
            <person name="Spormann A.M."/>
            <person name="Op Den Camp H."/>
            <person name="Overmann J."/>
            <person name="Amann R."/>
            <person name="Jetten M.S.M."/>
            <person name="Mascher T."/>
            <person name="Medema M.H."/>
            <person name="Devos D.P."/>
            <person name="Kaster A.-K."/>
            <person name="Ovreas L."/>
            <person name="Rohde M."/>
            <person name="Galperin M.Y."/>
            <person name="Jogler C."/>
        </authorList>
    </citation>
    <scope>NUCLEOTIDE SEQUENCE [LARGE SCALE GENOMIC DNA]</scope>
    <source>
        <strain evidence="1 2">Pan54</strain>
    </source>
</reference>
<keyword evidence="2" id="KW-1185">Reference proteome</keyword>
<organism evidence="1 2">
    <name type="scientific">Rubinisphaera italica</name>
    <dbReference type="NCBI Taxonomy" id="2527969"/>
    <lineage>
        <taxon>Bacteria</taxon>
        <taxon>Pseudomonadati</taxon>
        <taxon>Planctomycetota</taxon>
        <taxon>Planctomycetia</taxon>
        <taxon>Planctomycetales</taxon>
        <taxon>Planctomycetaceae</taxon>
        <taxon>Rubinisphaera</taxon>
    </lineage>
</organism>
<evidence type="ECO:0000313" key="2">
    <source>
        <dbReference type="Proteomes" id="UP000316095"/>
    </source>
</evidence>
<evidence type="ECO:0000313" key="1">
    <source>
        <dbReference type="EMBL" id="TWT63200.1"/>
    </source>
</evidence>
<protein>
    <submittedName>
        <fullName evidence="1">Uncharacterized protein</fullName>
    </submittedName>
</protein>
<sequence length="237" mass="26301">MSGVIFSQRDAARTREAVLAYENRIISGESTKDPPRRFFQVTPFKMFQLLESAAPPESPQKPVAVKAQPFEGETPQLIFQDERDEYGNLLPVEETIYHALPGLRLCDRTLVFAVQSEGAWRIIHAEQWPVMVQQIDADGFPDGTVDCTLVIDETSHAFSLSTHATKEQLLTAVRSHPRILDPLHVKAIGGPLTYCAINLMFGPSMTGKTIEPLQISNLGLPPGQGLRLRLLAPTWSD</sequence>
<dbReference type="RefSeq" id="WP_146504977.1">
    <property type="nucleotide sequence ID" value="NZ_SJPG01000001.1"/>
</dbReference>
<comment type="caution">
    <text evidence="1">The sequence shown here is derived from an EMBL/GenBank/DDBJ whole genome shotgun (WGS) entry which is preliminary data.</text>
</comment>
<name>A0A5C5XJP7_9PLAN</name>
<proteinExistence type="predicted"/>
<dbReference type="AlphaFoldDB" id="A0A5C5XJP7"/>
<accession>A0A5C5XJP7</accession>